<accession>A0ABT6T9R2</accession>
<organism evidence="1 2">
    <name type="scientific">Streptomyces luteolus</name>
    <dbReference type="NCBI Taxonomy" id="3043615"/>
    <lineage>
        <taxon>Bacteria</taxon>
        <taxon>Bacillati</taxon>
        <taxon>Actinomycetota</taxon>
        <taxon>Actinomycetes</taxon>
        <taxon>Kitasatosporales</taxon>
        <taxon>Streptomycetaceae</taxon>
        <taxon>Streptomyces</taxon>
    </lineage>
</organism>
<name>A0ABT6T9R2_9ACTN</name>
<evidence type="ECO:0000313" key="1">
    <source>
        <dbReference type="EMBL" id="MDI3423627.1"/>
    </source>
</evidence>
<sequence>MDDETYCDACADYGCRGHQGCDECGGEICNECLGCDCEQYECPGYTAHATGTDA</sequence>
<dbReference type="RefSeq" id="WP_282539465.1">
    <property type="nucleotide sequence ID" value="NZ_JASCIS010000059.1"/>
</dbReference>
<dbReference type="Proteomes" id="UP001237105">
    <property type="component" value="Unassembled WGS sequence"/>
</dbReference>
<proteinExistence type="predicted"/>
<comment type="caution">
    <text evidence="1">The sequence shown here is derived from an EMBL/GenBank/DDBJ whole genome shotgun (WGS) entry which is preliminary data.</text>
</comment>
<gene>
    <name evidence="1" type="ORF">QIT00_34650</name>
</gene>
<dbReference type="EMBL" id="JASCIS010000059">
    <property type="protein sequence ID" value="MDI3423627.1"/>
    <property type="molecule type" value="Genomic_DNA"/>
</dbReference>
<evidence type="ECO:0000313" key="2">
    <source>
        <dbReference type="Proteomes" id="UP001237105"/>
    </source>
</evidence>
<protein>
    <recommendedName>
        <fullName evidence="3">Metallothionein</fullName>
    </recommendedName>
</protein>
<evidence type="ECO:0008006" key="3">
    <source>
        <dbReference type="Google" id="ProtNLM"/>
    </source>
</evidence>
<keyword evidence="2" id="KW-1185">Reference proteome</keyword>
<reference evidence="1 2" key="1">
    <citation type="submission" date="2023-05" db="EMBL/GenBank/DDBJ databases">
        <title>Draft genome sequence of Streptomyces sp. B-S-A12 isolated from a cave soil in Thailand.</title>
        <authorList>
            <person name="Chamroensaksri N."/>
            <person name="Muangham S."/>
        </authorList>
    </citation>
    <scope>NUCLEOTIDE SEQUENCE [LARGE SCALE GENOMIC DNA]</scope>
    <source>
        <strain evidence="1 2">B-S-A12</strain>
    </source>
</reference>